<dbReference type="InterPro" id="IPR013783">
    <property type="entry name" value="Ig-like_fold"/>
</dbReference>
<evidence type="ECO:0000256" key="2">
    <source>
        <dbReference type="SAM" id="SignalP"/>
    </source>
</evidence>
<dbReference type="InterPro" id="IPR013106">
    <property type="entry name" value="Ig_V-set"/>
</dbReference>
<dbReference type="GO" id="GO:0042289">
    <property type="term" value="F:MHC class II protein binding"/>
    <property type="evidence" value="ECO:0007669"/>
    <property type="project" value="TreeGrafter"/>
</dbReference>
<dbReference type="AlphaFoldDB" id="A0AAV1FYI0"/>
<name>A0AAV1FYI0_XYRNO</name>
<feature type="signal peptide" evidence="2">
    <location>
        <begin position="1"/>
        <end position="16"/>
    </location>
</feature>
<dbReference type="GO" id="GO:0035723">
    <property type="term" value="P:interleukin-15-mediated signaling pathway"/>
    <property type="evidence" value="ECO:0007669"/>
    <property type="project" value="TreeGrafter"/>
</dbReference>
<dbReference type="SUPFAM" id="SSF48726">
    <property type="entry name" value="Immunoglobulin"/>
    <property type="match status" value="2"/>
</dbReference>
<reference evidence="4" key="1">
    <citation type="submission" date="2023-08" db="EMBL/GenBank/DDBJ databases">
        <authorList>
            <person name="Alioto T."/>
            <person name="Alioto T."/>
            <person name="Gomez Garrido J."/>
        </authorList>
    </citation>
    <scope>NUCLEOTIDE SEQUENCE</scope>
</reference>
<dbReference type="Gene3D" id="2.60.40.10">
    <property type="entry name" value="Immunoglobulins"/>
    <property type="match status" value="1"/>
</dbReference>
<keyword evidence="1" id="KW-0472">Membrane</keyword>
<dbReference type="InterPro" id="IPR036179">
    <property type="entry name" value="Ig-like_dom_sf"/>
</dbReference>
<feature type="chain" id="PRO_5043651164" evidence="2">
    <location>
        <begin position="17"/>
        <end position="287"/>
    </location>
</feature>
<proteinExistence type="predicted"/>
<feature type="transmembrane region" description="Helical" evidence="1">
    <location>
        <begin position="246"/>
        <end position="267"/>
    </location>
</feature>
<dbReference type="GO" id="GO:0070374">
    <property type="term" value="P:positive regulation of ERK1 and ERK2 cascade"/>
    <property type="evidence" value="ECO:0007669"/>
    <property type="project" value="TreeGrafter"/>
</dbReference>
<dbReference type="GO" id="GO:0042110">
    <property type="term" value="P:T cell activation"/>
    <property type="evidence" value="ECO:0007669"/>
    <property type="project" value="TreeGrafter"/>
</dbReference>
<dbReference type="PANTHER" id="PTHR11422:SF5">
    <property type="entry name" value="DIVERSE IMMUNOGLOBULIN DOMAIN-CONTAINING PROTEIN 1.1 ISOFORM X1-RELATED"/>
    <property type="match status" value="1"/>
</dbReference>
<accession>A0AAV1FYI0</accession>
<keyword evidence="5" id="KW-1185">Reference proteome</keyword>
<gene>
    <name evidence="4" type="ORF">XNOV1_A019088</name>
</gene>
<dbReference type="EMBL" id="OY660873">
    <property type="protein sequence ID" value="CAJ1066327.1"/>
    <property type="molecule type" value="Genomic_DNA"/>
</dbReference>
<evidence type="ECO:0000259" key="3">
    <source>
        <dbReference type="Pfam" id="PF07686"/>
    </source>
</evidence>
<feature type="domain" description="Immunoglobulin V-set" evidence="3">
    <location>
        <begin position="29"/>
        <end position="104"/>
    </location>
</feature>
<keyword evidence="2" id="KW-0732">Signal</keyword>
<organism evidence="4 5">
    <name type="scientific">Xyrichtys novacula</name>
    <name type="common">Pearly razorfish</name>
    <name type="synonym">Hemipteronotus novacula</name>
    <dbReference type="NCBI Taxonomy" id="13765"/>
    <lineage>
        <taxon>Eukaryota</taxon>
        <taxon>Metazoa</taxon>
        <taxon>Chordata</taxon>
        <taxon>Craniata</taxon>
        <taxon>Vertebrata</taxon>
        <taxon>Euteleostomi</taxon>
        <taxon>Actinopterygii</taxon>
        <taxon>Neopterygii</taxon>
        <taxon>Teleostei</taxon>
        <taxon>Neoteleostei</taxon>
        <taxon>Acanthomorphata</taxon>
        <taxon>Eupercaria</taxon>
        <taxon>Labriformes</taxon>
        <taxon>Labridae</taxon>
        <taxon>Xyrichtys</taxon>
    </lineage>
</organism>
<evidence type="ECO:0000313" key="5">
    <source>
        <dbReference type="Proteomes" id="UP001178508"/>
    </source>
</evidence>
<dbReference type="GO" id="GO:0045121">
    <property type="term" value="C:membrane raft"/>
    <property type="evidence" value="ECO:0007669"/>
    <property type="project" value="TreeGrafter"/>
</dbReference>
<evidence type="ECO:0000313" key="4">
    <source>
        <dbReference type="EMBL" id="CAJ1066327.1"/>
    </source>
</evidence>
<dbReference type="PANTHER" id="PTHR11422">
    <property type="entry name" value="T-CELL SURFACE GLYCOPROTEIN CD4"/>
    <property type="match status" value="1"/>
</dbReference>
<keyword evidence="1" id="KW-1133">Transmembrane helix</keyword>
<keyword evidence="1" id="KW-0812">Transmembrane</keyword>
<dbReference type="GO" id="GO:0009897">
    <property type="term" value="C:external side of plasma membrane"/>
    <property type="evidence" value="ECO:0007669"/>
    <property type="project" value="TreeGrafter"/>
</dbReference>
<dbReference type="Pfam" id="PF07686">
    <property type="entry name" value="V-set"/>
    <property type="match status" value="1"/>
</dbReference>
<dbReference type="Proteomes" id="UP001178508">
    <property type="component" value="Chromosome 10"/>
</dbReference>
<protein>
    <submittedName>
        <fullName evidence="4">Uncharacterized protein LOC117825155</fullName>
    </submittedName>
</protein>
<dbReference type="GO" id="GO:1990782">
    <property type="term" value="F:protein tyrosine kinase binding"/>
    <property type="evidence" value="ECO:0007669"/>
    <property type="project" value="TreeGrafter"/>
</dbReference>
<sequence>MRVMLFFSFCLAGVWCEDKGAVFVYSTIGGQALLPCNNLDITDCSSTTWSFFYKGEGVQHLVDISKGKVMKDSKRLNRTSILSNCSLILHDINPRDAGSYTCLWGRNATSNIYLTVLSITSSSSITNLQLGGNLSLSCLLYTYFDAGSCRSYSNTFELRWITEEGMELPEDSRYKLVKFNNNRCNVTLVVSNLQAKDTNRKWRCTVDTKDTPRVVFLDFKTRFLFGQPFTSTGENTSADCFNQLPVSRIVLCAALPIMVISVGFFVWREDRKKVKTSATDIELHEIG</sequence>
<evidence type="ECO:0000256" key="1">
    <source>
        <dbReference type="SAM" id="Phobius"/>
    </source>
</evidence>